<keyword evidence="1" id="KW-0010">Activator</keyword>
<accession>A0A1I5PY90</accession>
<protein>
    <submittedName>
        <fullName evidence="2">Carbon storage regulator, CsrA</fullName>
    </submittedName>
</protein>
<dbReference type="AlphaFoldDB" id="A0A1I5PY90"/>
<dbReference type="OrthoDB" id="7026991at2"/>
<dbReference type="InterPro" id="IPR036107">
    <property type="entry name" value="CsrA_sf"/>
</dbReference>
<gene>
    <name evidence="2" type="ORF">SAMN05216229_10299</name>
</gene>
<dbReference type="GO" id="GO:0003723">
    <property type="term" value="F:RNA binding"/>
    <property type="evidence" value="ECO:0007669"/>
    <property type="project" value="InterPro"/>
</dbReference>
<organism evidence="2 3">
    <name type="scientific">Geopseudomonas sagittaria</name>
    <dbReference type="NCBI Taxonomy" id="1135990"/>
    <lineage>
        <taxon>Bacteria</taxon>
        <taxon>Pseudomonadati</taxon>
        <taxon>Pseudomonadota</taxon>
        <taxon>Gammaproteobacteria</taxon>
        <taxon>Pseudomonadales</taxon>
        <taxon>Pseudomonadaceae</taxon>
        <taxon>Geopseudomonas</taxon>
    </lineage>
</organism>
<evidence type="ECO:0000313" key="3">
    <source>
        <dbReference type="Proteomes" id="UP000243084"/>
    </source>
</evidence>
<sequence length="101" mass="11266">MAQGSLVLSRRVGQKLILTIDPSVDPQKALQRILEEGIEICVTKSDFERKQVRLGIKAPREVRVQREELVWRDNACNNLEPCCNGGLDIDSDGGPCESTCR</sequence>
<dbReference type="Proteomes" id="UP000243084">
    <property type="component" value="Unassembled WGS sequence"/>
</dbReference>
<dbReference type="GO" id="GO:0006109">
    <property type="term" value="P:regulation of carbohydrate metabolic process"/>
    <property type="evidence" value="ECO:0007669"/>
    <property type="project" value="InterPro"/>
</dbReference>
<keyword evidence="3" id="KW-1185">Reference proteome</keyword>
<dbReference type="Pfam" id="PF02599">
    <property type="entry name" value="CsrA"/>
    <property type="match status" value="1"/>
</dbReference>
<dbReference type="SUPFAM" id="SSF117130">
    <property type="entry name" value="CsrA-like"/>
    <property type="match status" value="1"/>
</dbReference>
<evidence type="ECO:0000313" key="2">
    <source>
        <dbReference type="EMBL" id="SFP39024.1"/>
    </source>
</evidence>
<dbReference type="Gene3D" id="2.60.40.4380">
    <property type="entry name" value="Translational regulator CsrA"/>
    <property type="match status" value="1"/>
</dbReference>
<dbReference type="RefSeq" id="WP_092428092.1">
    <property type="nucleotide sequence ID" value="NZ_FOXM01000002.1"/>
</dbReference>
<dbReference type="EMBL" id="FOXM01000002">
    <property type="protein sequence ID" value="SFP39024.1"/>
    <property type="molecule type" value="Genomic_DNA"/>
</dbReference>
<dbReference type="InterPro" id="IPR003751">
    <property type="entry name" value="CsrA"/>
</dbReference>
<dbReference type="GO" id="GO:0006402">
    <property type="term" value="P:mRNA catabolic process"/>
    <property type="evidence" value="ECO:0007669"/>
    <property type="project" value="InterPro"/>
</dbReference>
<name>A0A1I5PY90_9GAMM</name>
<proteinExistence type="predicted"/>
<evidence type="ECO:0000256" key="1">
    <source>
        <dbReference type="ARBA" id="ARBA00023159"/>
    </source>
</evidence>
<reference evidence="3" key="1">
    <citation type="submission" date="2016-10" db="EMBL/GenBank/DDBJ databases">
        <authorList>
            <person name="Varghese N."/>
            <person name="Submissions S."/>
        </authorList>
    </citation>
    <scope>NUCLEOTIDE SEQUENCE [LARGE SCALE GENOMIC DNA]</scope>
    <source>
        <strain evidence="3">JCM 18195</strain>
    </source>
</reference>